<reference evidence="14 16" key="2">
    <citation type="journal article" date="2013" name="Nature">
        <title>Insights into bilaterian evolution from three spiralian genomes.</title>
        <authorList>
            <person name="Simakov O."/>
            <person name="Marletaz F."/>
            <person name="Cho S.J."/>
            <person name="Edsinger-Gonzales E."/>
            <person name="Havlak P."/>
            <person name="Hellsten U."/>
            <person name="Kuo D.H."/>
            <person name="Larsson T."/>
            <person name="Lv J."/>
            <person name="Arendt D."/>
            <person name="Savage R."/>
            <person name="Osoegawa K."/>
            <person name="de Jong P."/>
            <person name="Grimwood J."/>
            <person name="Chapman J.A."/>
            <person name="Shapiro H."/>
            <person name="Aerts A."/>
            <person name="Otillar R.P."/>
            <person name="Terry A.Y."/>
            <person name="Boore J.L."/>
            <person name="Grigoriev I.V."/>
            <person name="Lindberg D.R."/>
            <person name="Seaver E.C."/>
            <person name="Weisblat D.A."/>
            <person name="Putnam N.H."/>
            <person name="Rokhsar D.S."/>
        </authorList>
    </citation>
    <scope>NUCLEOTIDE SEQUENCE</scope>
    <source>
        <strain evidence="14 16">I ESC-2004</strain>
    </source>
</reference>
<comment type="similarity">
    <text evidence="10">Belongs to the G-protein coupled receptor 1 family.</text>
</comment>
<evidence type="ECO:0000256" key="9">
    <source>
        <dbReference type="ARBA" id="ARBA00023224"/>
    </source>
</evidence>
<feature type="transmembrane region" description="Helical" evidence="12">
    <location>
        <begin position="33"/>
        <end position="52"/>
    </location>
</feature>
<dbReference type="PRINTS" id="PR00237">
    <property type="entry name" value="GPCRRHODOPSN"/>
</dbReference>
<evidence type="ECO:0000256" key="10">
    <source>
        <dbReference type="RuleBase" id="RU000688"/>
    </source>
</evidence>
<evidence type="ECO:0000256" key="7">
    <source>
        <dbReference type="ARBA" id="ARBA00023157"/>
    </source>
</evidence>
<sequence>MLLIFPMFTVFGNTLVVLSVYKEKTLRTVTNYFIVSLALADIMVAVLVMPLAVYTEVVNGLWNLGDALCDTWVAMDVMGCTASILNLTAISVDRFIAVTQPIKYAKHKNSKRVYITLALTWIISLAISSPIALGMNYTKRRRTTPQLCVFYNSDFIIYSSMGSFYIPCVIMVFLYWRIFRAIRLRAQRAAKHRKAKLVETNVIENCAPNDDSSPAAAAAEAATAAGNATTGRTTSTDARAAMTVHISSTTTGPITYTSAPPVMTVGRPVMHLGFKPSPTLKIPKGQQNNNQPEGSLSPHKRMVTKFNFRLRHSKRKKDQRSIANRRERKATQTLAIVLGVFLLCWVPFFTINIIHAICIRYNLFETRPQVCQMETWLFSFFVWLGYINSFLNPVIYTIFNIEFRRAFKKLLGVGTSGPR</sequence>
<proteinExistence type="inferred from homology"/>
<organism evidence="14">
    <name type="scientific">Capitella teleta</name>
    <name type="common">Polychaete worm</name>
    <dbReference type="NCBI Taxonomy" id="283909"/>
    <lineage>
        <taxon>Eukaryota</taxon>
        <taxon>Metazoa</taxon>
        <taxon>Spiralia</taxon>
        <taxon>Lophotrochozoa</taxon>
        <taxon>Annelida</taxon>
        <taxon>Polychaeta</taxon>
        <taxon>Sedentaria</taxon>
        <taxon>Scolecida</taxon>
        <taxon>Capitellidae</taxon>
        <taxon>Capitella</taxon>
    </lineage>
</organism>
<dbReference type="PRINTS" id="PR00242">
    <property type="entry name" value="DOPAMINER"/>
</dbReference>
<dbReference type="PROSITE" id="PS50262">
    <property type="entry name" value="G_PROTEIN_RECEP_F1_2"/>
    <property type="match status" value="1"/>
</dbReference>
<dbReference type="InterPro" id="IPR000929">
    <property type="entry name" value="Dopamine_rcpt"/>
</dbReference>
<dbReference type="FunFam" id="1.20.1070.10:FF:000523">
    <property type="entry name" value="5-hydroxytryptamine receptor 2B"/>
    <property type="match status" value="1"/>
</dbReference>
<feature type="domain" description="G-protein coupled receptors family 1 profile" evidence="13">
    <location>
        <begin position="12"/>
        <end position="396"/>
    </location>
</feature>
<dbReference type="EMBL" id="AMQN01011413">
    <property type="status" value="NOT_ANNOTATED_CDS"/>
    <property type="molecule type" value="Genomic_DNA"/>
</dbReference>
<accession>R7TY14</accession>
<gene>
    <name evidence="14" type="ORF">CAPTEDRAFT_192109</name>
</gene>
<evidence type="ECO:0000256" key="5">
    <source>
        <dbReference type="ARBA" id="ARBA00023040"/>
    </source>
</evidence>
<evidence type="ECO:0000313" key="14">
    <source>
        <dbReference type="EMBL" id="ELT96301.1"/>
    </source>
</evidence>
<dbReference type="EMBL" id="AMQN01011412">
    <property type="status" value="NOT_ANNOTATED_CDS"/>
    <property type="molecule type" value="Genomic_DNA"/>
</dbReference>
<feature type="transmembrane region" description="Helical" evidence="12">
    <location>
        <begin position="377"/>
        <end position="399"/>
    </location>
</feature>
<dbReference type="AlphaFoldDB" id="R7TY14"/>
<keyword evidence="6 12" id="KW-0472">Membrane</keyword>
<feature type="transmembrane region" description="Helical" evidence="12">
    <location>
        <begin position="113"/>
        <end position="135"/>
    </location>
</feature>
<feature type="transmembrane region" description="Helical" evidence="12">
    <location>
        <begin position="155"/>
        <end position="176"/>
    </location>
</feature>
<feature type="transmembrane region" description="Helical" evidence="12">
    <location>
        <begin position="6"/>
        <end position="21"/>
    </location>
</feature>
<reference evidence="15" key="3">
    <citation type="submission" date="2015-06" db="UniProtKB">
        <authorList>
            <consortium name="EnsemblMetazoa"/>
        </authorList>
    </citation>
    <scope>IDENTIFICATION</scope>
</reference>
<dbReference type="SUPFAM" id="SSF81321">
    <property type="entry name" value="Family A G protein-coupled receptor-like"/>
    <property type="match status" value="1"/>
</dbReference>
<dbReference type="PROSITE" id="PS00237">
    <property type="entry name" value="G_PROTEIN_RECEP_F1_1"/>
    <property type="match status" value="1"/>
</dbReference>
<evidence type="ECO:0000256" key="8">
    <source>
        <dbReference type="ARBA" id="ARBA00023170"/>
    </source>
</evidence>
<dbReference type="FunCoup" id="R7TY14">
    <property type="interactions" value="172"/>
</dbReference>
<keyword evidence="4 12" id="KW-1133">Transmembrane helix</keyword>
<name>R7TY14_CAPTE</name>
<evidence type="ECO:0000256" key="4">
    <source>
        <dbReference type="ARBA" id="ARBA00022989"/>
    </source>
</evidence>
<dbReference type="EnsemblMetazoa" id="CapteT192109">
    <property type="protein sequence ID" value="CapteP192109"/>
    <property type="gene ID" value="CapteG192109"/>
</dbReference>
<keyword evidence="3 10" id="KW-0812">Transmembrane</keyword>
<evidence type="ECO:0000313" key="16">
    <source>
        <dbReference type="Proteomes" id="UP000014760"/>
    </source>
</evidence>
<evidence type="ECO:0000259" key="13">
    <source>
        <dbReference type="PROSITE" id="PS50262"/>
    </source>
</evidence>
<keyword evidence="9 10" id="KW-0807">Transducer</keyword>
<dbReference type="SMART" id="SM01381">
    <property type="entry name" value="7TM_GPCR_Srsx"/>
    <property type="match status" value="1"/>
</dbReference>
<evidence type="ECO:0000313" key="15">
    <source>
        <dbReference type="EnsemblMetazoa" id="CapteP192109"/>
    </source>
</evidence>
<keyword evidence="16" id="KW-1185">Reference proteome</keyword>
<feature type="region of interest" description="Disordered" evidence="11">
    <location>
        <begin position="214"/>
        <end position="236"/>
    </location>
</feature>
<dbReference type="GO" id="GO:0001591">
    <property type="term" value="F:dopamine neurotransmitter receptor activity, coupled via Gi/Go"/>
    <property type="evidence" value="ECO:0007669"/>
    <property type="project" value="TreeGrafter"/>
</dbReference>
<keyword evidence="8 10" id="KW-0675">Receptor</keyword>
<dbReference type="Gene3D" id="1.20.1070.10">
    <property type="entry name" value="Rhodopsin 7-helix transmembrane proteins"/>
    <property type="match status" value="2"/>
</dbReference>
<keyword evidence="5 10" id="KW-0297">G-protein coupled receptor</keyword>
<evidence type="ECO:0000256" key="3">
    <source>
        <dbReference type="ARBA" id="ARBA00022692"/>
    </source>
</evidence>
<protein>
    <recommendedName>
        <fullName evidence="13">G-protein coupled receptors family 1 profile domain-containing protein</fullName>
    </recommendedName>
</protein>
<dbReference type="Pfam" id="PF00001">
    <property type="entry name" value="7tm_1"/>
    <property type="match status" value="1"/>
</dbReference>
<dbReference type="InterPro" id="IPR017452">
    <property type="entry name" value="GPCR_Rhodpsn_7TM"/>
</dbReference>
<comment type="subcellular location">
    <subcellularLocation>
        <location evidence="1">Cell membrane</location>
        <topology evidence="1">Multi-pass membrane protein</topology>
    </subcellularLocation>
</comment>
<evidence type="ECO:0000256" key="2">
    <source>
        <dbReference type="ARBA" id="ARBA00022475"/>
    </source>
</evidence>
<dbReference type="InterPro" id="IPR000276">
    <property type="entry name" value="GPCR_Rhodpsn"/>
</dbReference>
<dbReference type="EMBL" id="KB308870">
    <property type="protein sequence ID" value="ELT96301.1"/>
    <property type="molecule type" value="Genomic_DNA"/>
</dbReference>
<dbReference type="Proteomes" id="UP000014760">
    <property type="component" value="Unassembled WGS sequence"/>
</dbReference>
<feature type="transmembrane region" description="Helical" evidence="12">
    <location>
        <begin position="334"/>
        <end position="357"/>
    </location>
</feature>
<dbReference type="PANTHER" id="PTHR24248">
    <property type="entry name" value="ADRENERGIC RECEPTOR-RELATED G-PROTEIN COUPLED RECEPTOR"/>
    <property type="match status" value="1"/>
</dbReference>
<keyword evidence="2" id="KW-1003">Cell membrane</keyword>
<dbReference type="OrthoDB" id="10010417at2759"/>
<dbReference type="GO" id="GO:0045202">
    <property type="term" value="C:synapse"/>
    <property type="evidence" value="ECO:0007669"/>
    <property type="project" value="GOC"/>
</dbReference>
<feature type="transmembrane region" description="Helical" evidence="12">
    <location>
        <begin position="72"/>
        <end position="92"/>
    </location>
</feature>
<dbReference type="EMBL" id="AMQN01011414">
    <property type="status" value="NOT_ANNOTATED_CDS"/>
    <property type="molecule type" value="Genomic_DNA"/>
</dbReference>
<dbReference type="CDD" id="cd15053">
    <property type="entry name" value="7tmA_D2-like_dopamine_R"/>
    <property type="match status" value="1"/>
</dbReference>
<evidence type="ECO:0000256" key="1">
    <source>
        <dbReference type="ARBA" id="ARBA00004651"/>
    </source>
</evidence>
<dbReference type="PANTHER" id="PTHR24248:SF125">
    <property type="entry name" value="DOPAMINE D2-LIKE RECEPTOR"/>
    <property type="match status" value="1"/>
</dbReference>
<reference evidence="16" key="1">
    <citation type="submission" date="2012-12" db="EMBL/GenBank/DDBJ databases">
        <authorList>
            <person name="Hellsten U."/>
            <person name="Grimwood J."/>
            <person name="Chapman J.A."/>
            <person name="Shapiro H."/>
            <person name="Aerts A."/>
            <person name="Otillar R.P."/>
            <person name="Terry A.Y."/>
            <person name="Boore J.L."/>
            <person name="Simakov O."/>
            <person name="Marletaz F."/>
            <person name="Cho S.-J."/>
            <person name="Edsinger-Gonzales E."/>
            <person name="Havlak P."/>
            <person name="Kuo D.-H."/>
            <person name="Larsson T."/>
            <person name="Lv J."/>
            <person name="Arendt D."/>
            <person name="Savage R."/>
            <person name="Osoegawa K."/>
            <person name="de Jong P."/>
            <person name="Lindberg D.R."/>
            <person name="Seaver E.C."/>
            <person name="Weisblat D.A."/>
            <person name="Putnam N.H."/>
            <person name="Grigoriev I.V."/>
            <person name="Rokhsar D.S."/>
        </authorList>
    </citation>
    <scope>NUCLEOTIDE SEQUENCE</scope>
    <source>
        <strain evidence="16">I ESC-2004</strain>
    </source>
</reference>
<evidence type="ECO:0000256" key="6">
    <source>
        <dbReference type="ARBA" id="ARBA00023136"/>
    </source>
</evidence>
<keyword evidence="7" id="KW-1015">Disulfide bond</keyword>
<feature type="region of interest" description="Disordered" evidence="11">
    <location>
        <begin position="277"/>
        <end position="298"/>
    </location>
</feature>
<dbReference type="OMA" id="WLMAMDV"/>
<evidence type="ECO:0000256" key="11">
    <source>
        <dbReference type="SAM" id="MobiDB-lite"/>
    </source>
</evidence>
<feature type="compositionally biased region" description="Polar residues" evidence="11">
    <location>
        <begin position="285"/>
        <end position="294"/>
    </location>
</feature>
<dbReference type="GO" id="GO:0004930">
    <property type="term" value="F:G protein-coupled receptor activity"/>
    <property type="evidence" value="ECO:0007669"/>
    <property type="project" value="UniProtKB-KW"/>
</dbReference>
<dbReference type="STRING" id="283909.R7TY14"/>
<dbReference type="GO" id="GO:0005886">
    <property type="term" value="C:plasma membrane"/>
    <property type="evidence" value="ECO:0007669"/>
    <property type="project" value="UniProtKB-SubCell"/>
</dbReference>
<dbReference type="HOGENOM" id="CLU_009579_11_1_1"/>
<evidence type="ECO:0000256" key="12">
    <source>
        <dbReference type="SAM" id="Phobius"/>
    </source>
</evidence>